<keyword evidence="3" id="KW-1185">Reference proteome</keyword>
<evidence type="ECO:0000313" key="2">
    <source>
        <dbReference type="EMBL" id="KDN82697.1"/>
    </source>
</evidence>
<feature type="compositionally biased region" description="Low complexity" evidence="1">
    <location>
        <begin position="1"/>
        <end position="10"/>
    </location>
</feature>
<comment type="caution">
    <text evidence="2">The sequence shown here is derived from an EMBL/GenBank/DDBJ whole genome shotgun (WGS) entry which is preliminary data.</text>
</comment>
<sequence length="46" mass="4849">MRPAVRPVRPSARRHPHGRRAGRSRRSPCGGGGAGAADRPRPGPGR</sequence>
<evidence type="ECO:0000256" key="1">
    <source>
        <dbReference type="SAM" id="MobiDB-lite"/>
    </source>
</evidence>
<feature type="compositionally biased region" description="Basic residues" evidence="1">
    <location>
        <begin position="11"/>
        <end position="26"/>
    </location>
</feature>
<dbReference type="Proteomes" id="UP000027178">
    <property type="component" value="Unassembled WGS sequence"/>
</dbReference>
<name>A0A066YNH2_9ACTN</name>
<proteinExistence type="predicted"/>
<reference evidence="2 3" key="1">
    <citation type="submission" date="2014-05" db="EMBL/GenBank/DDBJ databases">
        <title>Draft Genome Sequence of Kitasatospora cheerisanensis KCTC 2395.</title>
        <authorList>
            <person name="Nam D.H."/>
        </authorList>
    </citation>
    <scope>NUCLEOTIDE SEQUENCE [LARGE SCALE GENOMIC DNA]</scope>
    <source>
        <strain evidence="2 3">KCTC 2395</strain>
    </source>
</reference>
<protein>
    <submittedName>
        <fullName evidence="2">Uncharacterized protein</fullName>
    </submittedName>
</protein>
<organism evidence="2 3">
    <name type="scientific">Kitasatospora cheerisanensis KCTC 2395</name>
    <dbReference type="NCBI Taxonomy" id="1348663"/>
    <lineage>
        <taxon>Bacteria</taxon>
        <taxon>Bacillati</taxon>
        <taxon>Actinomycetota</taxon>
        <taxon>Actinomycetes</taxon>
        <taxon>Kitasatosporales</taxon>
        <taxon>Streptomycetaceae</taxon>
        <taxon>Kitasatospora</taxon>
    </lineage>
</organism>
<dbReference type="HOGENOM" id="CLU_3184762_0_0_11"/>
<gene>
    <name evidence="2" type="ORF">KCH_56120</name>
</gene>
<dbReference type="AlphaFoldDB" id="A0A066YNH2"/>
<dbReference type="EMBL" id="JNBY01000104">
    <property type="protein sequence ID" value="KDN82697.1"/>
    <property type="molecule type" value="Genomic_DNA"/>
</dbReference>
<accession>A0A066YNH2</accession>
<feature type="region of interest" description="Disordered" evidence="1">
    <location>
        <begin position="1"/>
        <end position="46"/>
    </location>
</feature>
<evidence type="ECO:0000313" key="3">
    <source>
        <dbReference type="Proteomes" id="UP000027178"/>
    </source>
</evidence>